<protein>
    <recommendedName>
        <fullName evidence="3">SAM-dependent methyltransferase</fullName>
    </recommendedName>
</protein>
<sequence length="109" mass="12689">MEFNTIVTANKEKENWITNHEGNLLHFAVDNCQDEDLRSQNWLVDDVVTYHRTMSTILNTLIESGLQIEKIIEPIPTKEAVSNLPSLNREFRRPSFLIISAKRYNFKLA</sequence>
<dbReference type="Gene3D" id="3.40.50.150">
    <property type="entry name" value="Vaccinia Virus protein VP39"/>
    <property type="match status" value="1"/>
</dbReference>
<gene>
    <name evidence="1" type="ORF">AB1300_10000</name>
</gene>
<dbReference type="InterPro" id="IPR029063">
    <property type="entry name" value="SAM-dependent_MTases_sf"/>
</dbReference>
<dbReference type="Proteomes" id="UP001558534">
    <property type="component" value="Unassembled WGS sequence"/>
</dbReference>
<dbReference type="RefSeq" id="WP_368636348.1">
    <property type="nucleotide sequence ID" value="NZ_JBFRHK010000005.1"/>
</dbReference>
<proteinExistence type="predicted"/>
<organism evidence="1 2">
    <name type="scientific">Lysinibacillus xylanilyticus</name>
    <dbReference type="NCBI Taxonomy" id="582475"/>
    <lineage>
        <taxon>Bacteria</taxon>
        <taxon>Bacillati</taxon>
        <taxon>Bacillota</taxon>
        <taxon>Bacilli</taxon>
        <taxon>Bacillales</taxon>
        <taxon>Bacillaceae</taxon>
        <taxon>Lysinibacillus</taxon>
    </lineage>
</organism>
<name>A0ABV3VX36_9BACI</name>
<evidence type="ECO:0000313" key="1">
    <source>
        <dbReference type="EMBL" id="MEX3745467.1"/>
    </source>
</evidence>
<keyword evidence="2" id="KW-1185">Reference proteome</keyword>
<comment type="caution">
    <text evidence="1">The sequence shown here is derived from an EMBL/GenBank/DDBJ whole genome shotgun (WGS) entry which is preliminary data.</text>
</comment>
<accession>A0ABV3VX36</accession>
<reference evidence="1 2" key="1">
    <citation type="submission" date="2024-07" db="EMBL/GenBank/DDBJ databases">
        <title>Characterization of a bacterium isolated from hydrolysated instant sea cucumber by whole-genome sequencing and metabolomics.</title>
        <authorList>
            <person name="Luo X."/>
            <person name="Zhang Z."/>
            <person name="Zheng Z."/>
            <person name="Zhang W."/>
            <person name="Ming T."/>
            <person name="Jiao L."/>
            <person name="Su X."/>
            <person name="Kong F."/>
            <person name="Xu J."/>
        </authorList>
    </citation>
    <scope>NUCLEOTIDE SEQUENCE [LARGE SCALE GENOMIC DNA]</scope>
    <source>
        <strain evidence="1 2">XL-2024</strain>
    </source>
</reference>
<dbReference type="EMBL" id="JBFRHK010000005">
    <property type="protein sequence ID" value="MEX3745467.1"/>
    <property type="molecule type" value="Genomic_DNA"/>
</dbReference>
<evidence type="ECO:0008006" key="3">
    <source>
        <dbReference type="Google" id="ProtNLM"/>
    </source>
</evidence>
<evidence type="ECO:0000313" key="2">
    <source>
        <dbReference type="Proteomes" id="UP001558534"/>
    </source>
</evidence>